<dbReference type="STRING" id="35756.GCA_001044155_00654"/>
<evidence type="ECO:0000259" key="1">
    <source>
        <dbReference type="Pfam" id="PF13635"/>
    </source>
</evidence>
<protein>
    <recommendedName>
        <fullName evidence="1">DUF4143 domain-containing protein</fullName>
    </recommendedName>
</protein>
<evidence type="ECO:0000313" key="2">
    <source>
        <dbReference type="EMBL" id="STC68967.1"/>
    </source>
</evidence>
<dbReference type="EMBL" id="UFXQ01000001">
    <property type="protein sequence ID" value="STC68967.1"/>
    <property type="molecule type" value="Genomic_DNA"/>
</dbReference>
<accession>A0A376CL91</accession>
<sequence>MCREYRTKGKRWLKTNGKYYFVDPGLRNALLGSRSFDHGHDLENMVHLELRRREPRAT</sequence>
<proteinExistence type="predicted"/>
<dbReference type="AlphaFoldDB" id="A0A376CL91"/>
<organism evidence="2 3">
    <name type="scientific">Corynebacterium pilosum</name>
    <dbReference type="NCBI Taxonomy" id="35756"/>
    <lineage>
        <taxon>Bacteria</taxon>
        <taxon>Bacillati</taxon>
        <taxon>Actinomycetota</taxon>
        <taxon>Actinomycetes</taxon>
        <taxon>Mycobacteriales</taxon>
        <taxon>Corynebacteriaceae</taxon>
        <taxon>Corynebacterium</taxon>
    </lineage>
</organism>
<dbReference type="InterPro" id="IPR025420">
    <property type="entry name" value="DUF4143"/>
</dbReference>
<name>A0A376CL91_9CORY</name>
<dbReference type="Pfam" id="PF13635">
    <property type="entry name" value="DUF4143"/>
    <property type="match status" value="1"/>
</dbReference>
<keyword evidence="3" id="KW-1185">Reference proteome</keyword>
<evidence type="ECO:0000313" key="3">
    <source>
        <dbReference type="Proteomes" id="UP000254467"/>
    </source>
</evidence>
<dbReference type="Proteomes" id="UP000254467">
    <property type="component" value="Unassembled WGS sequence"/>
</dbReference>
<gene>
    <name evidence="2" type="ORF">NCTC11862_00743</name>
</gene>
<feature type="domain" description="DUF4143" evidence="1">
    <location>
        <begin position="6"/>
        <end position="55"/>
    </location>
</feature>
<reference evidence="2 3" key="1">
    <citation type="submission" date="2018-06" db="EMBL/GenBank/DDBJ databases">
        <authorList>
            <consortium name="Pathogen Informatics"/>
            <person name="Doyle S."/>
        </authorList>
    </citation>
    <scope>NUCLEOTIDE SEQUENCE [LARGE SCALE GENOMIC DNA]</scope>
    <source>
        <strain evidence="2 3">NCTC11862</strain>
    </source>
</reference>